<dbReference type="EMBL" id="JMCB01000010">
    <property type="protein sequence ID" value="KFE66502.1"/>
    <property type="molecule type" value="Genomic_DNA"/>
</dbReference>
<name>A0A085WFN9_9BACT</name>
<keyword evidence="1" id="KW-0732">Signal</keyword>
<comment type="caution">
    <text evidence="2">The sequence shown here is derived from an EMBL/GenBank/DDBJ whole genome shotgun (WGS) entry which is preliminary data.</text>
</comment>
<protein>
    <submittedName>
        <fullName evidence="2">Pilin</fullName>
    </submittedName>
</protein>
<evidence type="ECO:0000313" key="2">
    <source>
        <dbReference type="EMBL" id="KFE66502.1"/>
    </source>
</evidence>
<dbReference type="PROSITE" id="PS51257">
    <property type="entry name" value="PROKAR_LIPOPROTEIN"/>
    <property type="match status" value="1"/>
</dbReference>
<evidence type="ECO:0000313" key="3">
    <source>
        <dbReference type="Proteomes" id="UP000028725"/>
    </source>
</evidence>
<keyword evidence="3" id="KW-1185">Reference proteome</keyword>
<sequence length="184" mass="19991">MSVPRQQRRPPLWLLGLLCLSCSCLGYGKTQVPECKRNLKAIFTAFMVTQNSPRGSEPPLGEQLGPLVERGNRYAYFVGEGPLEQRSGKDAQRVAGAMGVGVDLFKFQNARPLTLRDVPSAVAAEVGLHGTCPDCRLVAACAGDTDNKPLDAPDVWSISSEDRVIDGETIPAGQPYHHLWDTDD</sequence>
<accession>A0A085WFN9</accession>
<feature type="signal peptide" evidence="1">
    <location>
        <begin position="1"/>
        <end position="26"/>
    </location>
</feature>
<dbReference type="AlphaFoldDB" id="A0A085WFN9"/>
<gene>
    <name evidence="2" type="ORF">DB31_0975</name>
</gene>
<reference evidence="2 3" key="1">
    <citation type="submission" date="2014-04" db="EMBL/GenBank/DDBJ databases">
        <title>Genome assembly of Hyalangium minutum DSM 14724.</title>
        <authorList>
            <person name="Sharma G."/>
            <person name="Subramanian S."/>
        </authorList>
    </citation>
    <scope>NUCLEOTIDE SEQUENCE [LARGE SCALE GENOMIC DNA]</scope>
    <source>
        <strain evidence="2 3">DSM 14724</strain>
    </source>
</reference>
<organism evidence="2 3">
    <name type="scientific">Hyalangium minutum</name>
    <dbReference type="NCBI Taxonomy" id="394096"/>
    <lineage>
        <taxon>Bacteria</taxon>
        <taxon>Pseudomonadati</taxon>
        <taxon>Myxococcota</taxon>
        <taxon>Myxococcia</taxon>
        <taxon>Myxococcales</taxon>
        <taxon>Cystobacterineae</taxon>
        <taxon>Archangiaceae</taxon>
        <taxon>Hyalangium</taxon>
    </lineage>
</organism>
<feature type="chain" id="PRO_5001799546" evidence="1">
    <location>
        <begin position="27"/>
        <end position="184"/>
    </location>
</feature>
<evidence type="ECO:0000256" key="1">
    <source>
        <dbReference type="SAM" id="SignalP"/>
    </source>
</evidence>
<dbReference type="STRING" id="394096.DB31_0975"/>
<proteinExistence type="predicted"/>
<dbReference type="InterPro" id="IPR028188">
    <property type="entry name" value="Pilin_PilA"/>
</dbReference>
<dbReference type="Pfam" id="PF14245">
    <property type="entry name" value="Pilin_PilA"/>
    <property type="match status" value="1"/>
</dbReference>
<dbReference type="Proteomes" id="UP000028725">
    <property type="component" value="Unassembled WGS sequence"/>
</dbReference>